<keyword evidence="9" id="KW-0804">Transcription</keyword>
<dbReference type="AlphaFoldDB" id="A0A1F6V6F7"/>
<dbReference type="GO" id="GO:0003677">
    <property type="term" value="F:DNA binding"/>
    <property type="evidence" value="ECO:0007669"/>
    <property type="project" value="UniProtKB-KW"/>
</dbReference>
<proteinExistence type="inferred from homology"/>
<evidence type="ECO:0000256" key="8">
    <source>
        <dbReference type="ARBA" id="ARBA00023125"/>
    </source>
</evidence>
<dbReference type="GO" id="GO:0004252">
    <property type="term" value="F:serine-type endopeptidase activity"/>
    <property type="evidence" value="ECO:0007669"/>
    <property type="project" value="InterPro"/>
</dbReference>
<evidence type="ECO:0000256" key="10">
    <source>
        <dbReference type="ARBA" id="ARBA00023204"/>
    </source>
</evidence>
<dbReference type="GO" id="GO:0045892">
    <property type="term" value="P:negative regulation of DNA-templated transcription"/>
    <property type="evidence" value="ECO:0007669"/>
    <property type="project" value="InterPro"/>
</dbReference>
<dbReference type="EMBL" id="MFTP01000021">
    <property type="protein sequence ID" value="OGI65321.1"/>
    <property type="molecule type" value="Genomic_DNA"/>
</dbReference>
<dbReference type="InterPro" id="IPR036390">
    <property type="entry name" value="WH_DNA-bd_sf"/>
</dbReference>
<organism evidence="14 15">
    <name type="scientific">Candidatus Nomurabacteria bacterium RIFCSPHIGHO2_01_FULL_40_24b</name>
    <dbReference type="NCBI Taxonomy" id="1801739"/>
    <lineage>
        <taxon>Bacteria</taxon>
        <taxon>Candidatus Nomuraibacteriota</taxon>
    </lineage>
</organism>
<evidence type="ECO:0000256" key="6">
    <source>
        <dbReference type="ARBA" id="ARBA00022813"/>
    </source>
</evidence>
<feature type="domain" description="Peptidase S24/S26A/S26B/S26C" evidence="13">
    <location>
        <begin position="68"/>
        <end position="179"/>
    </location>
</feature>
<dbReference type="Pfam" id="PF00717">
    <property type="entry name" value="Peptidase_S24"/>
    <property type="match status" value="1"/>
</dbReference>
<dbReference type="Gene3D" id="1.10.10.10">
    <property type="entry name" value="Winged helix-like DNA-binding domain superfamily/Winged helix DNA-binding domain"/>
    <property type="match status" value="1"/>
</dbReference>
<keyword evidence="7" id="KW-0805">Transcription regulation</keyword>
<dbReference type="InterPro" id="IPR036286">
    <property type="entry name" value="LexA/Signal_pep-like_sf"/>
</dbReference>
<keyword evidence="4" id="KW-0227">DNA damage</keyword>
<dbReference type="InterPro" id="IPR036388">
    <property type="entry name" value="WH-like_DNA-bd_sf"/>
</dbReference>
<keyword evidence="5 12" id="KW-0378">Hydrolase</keyword>
<evidence type="ECO:0000259" key="13">
    <source>
        <dbReference type="Pfam" id="PF00717"/>
    </source>
</evidence>
<protein>
    <submittedName>
        <fullName evidence="14">Repressor LexA</fullName>
    </submittedName>
</protein>
<dbReference type="Gene3D" id="2.10.109.10">
    <property type="entry name" value="Umud Fragment, subunit A"/>
    <property type="match status" value="1"/>
</dbReference>
<dbReference type="InterPro" id="IPR006200">
    <property type="entry name" value="LexA"/>
</dbReference>
<evidence type="ECO:0000256" key="2">
    <source>
        <dbReference type="ARBA" id="ARBA00022491"/>
    </source>
</evidence>
<dbReference type="InterPro" id="IPR006197">
    <property type="entry name" value="Peptidase_S24_LexA"/>
</dbReference>
<evidence type="ECO:0000256" key="7">
    <source>
        <dbReference type="ARBA" id="ARBA00023015"/>
    </source>
</evidence>
<reference evidence="14 15" key="1">
    <citation type="journal article" date="2016" name="Nat. Commun.">
        <title>Thousands of microbial genomes shed light on interconnected biogeochemical processes in an aquifer system.</title>
        <authorList>
            <person name="Anantharaman K."/>
            <person name="Brown C.T."/>
            <person name="Hug L.A."/>
            <person name="Sharon I."/>
            <person name="Castelle C.J."/>
            <person name="Probst A.J."/>
            <person name="Thomas B.C."/>
            <person name="Singh A."/>
            <person name="Wilkins M.J."/>
            <person name="Karaoz U."/>
            <person name="Brodie E.L."/>
            <person name="Williams K.H."/>
            <person name="Hubbard S.S."/>
            <person name="Banfield J.F."/>
        </authorList>
    </citation>
    <scope>NUCLEOTIDE SEQUENCE [LARGE SCALE GENOMIC DNA]</scope>
</reference>
<evidence type="ECO:0000256" key="5">
    <source>
        <dbReference type="ARBA" id="ARBA00022801"/>
    </source>
</evidence>
<keyword evidence="8" id="KW-0238">DNA-binding</keyword>
<dbReference type="GO" id="GO:0009432">
    <property type="term" value="P:SOS response"/>
    <property type="evidence" value="ECO:0007669"/>
    <property type="project" value="UniProtKB-KW"/>
</dbReference>
<evidence type="ECO:0000256" key="12">
    <source>
        <dbReference type="RuleBase" id="RU003991"/>
    </source>
</evidence>
<evidence type="ECO:0000256" key="3">
    <source>
        <dbReference type="ARBA" id="ARBA00022705"/>
    </source>
</evidence>
<gene>
    <name evidence="14" type="ORF">A2647_05200</name>
</gene>
<evidence type="ECO:0000256" key="11">
    <source>
        <dbReference type="ARBA" id="ARBA00023236"/>
    </source>
</evidence>
<dbReference type="PANTHER" id="PTHR33516:SF2">
    <property type="entry name" value="LEXA REPRESSOR-RELATED"/>
    <property type="match status" value="1"/>
</dbReference>
<sequence>MRNLYQTKLESFYSQNKRMPTYSEMTKLFGFKSKNAVFKVVEKLKEAGMVAKDHLGRLVPSKIFQEVPMLGLVTAGFPATVEEELADTINLDDMLVGKKELTYMLEVDGDSMIDAHIEKGDMVLVEKANVAQDGQIVIAEVDGEYTMKYFRKSGQKAWLEPANKNYKPIYPEHSLNVIAVLKAVIRKY</sequence>
<dbReference type="InterPro" id="IPR015927">
    <property type="entry name" value="Peptidase_S24_S26A/B/C"/>
</dbReference>
<dbReference type="InterPro" id="IPR050077">
    <property type="entry name" value="LexA_repressor"/>
</dbReference>
<dbReference type="Proteomes" id="UP000177370">
    <property type="component" value="Unassembled WGS sequence"/>
</dbReference>
<comment type="caution">
    <text evidence="14">The sequence shown here is derived from an EMBL/GenBank/DDBJ whole genome shotgun (WGS) entry which is preliminary data.</text>
</comment>
<dbReference type="GO" id="GO:0006281">
    <property type="term" value="P:DNA repair"/>
    <property type="evidence" value="ECO:0007669"/>
    <property type="project" value="UniProtKB-KW"/>
</dbReference>
<evidence type="ECO:0000313" key="15">
    <source>
        <dbReference type="Proteomes" id="UP000177370"/>
    </source>
</evidence>
<dbReference type="PANTHER" id="PTHR33516">
    <property type="entry name" value="LEXA REPRESSOR"/>
    <property type="match status" value="1"/>
</dbReference>
<dbReference type="NCBIfam" id="TIGR00498">
    <property type="entry name" value="lexA"/>
    <property type="match status" value="1"/>
</dbReference>
<keyword evidence="3" id="KW-0235">DNA replication</keyword>
<evidence type="ECO:0000256" key="9">
    <source>
        <dbReference type="ARBA" id="ARBA00023163"/>
    </source>
</evidence>
<dbReference type="SUPFAM" id="SSF51306">
    <property type="entry name" value="LexA/Signal peptidase"/>
    <property type="match status" value="1"/>
</dbReference>
<dbReference type="InterPro" id="IPR039418">
    <property type="entry name" value="LexA-like"/>
</dbReference>
<dbReference type="SUPFAM" id="SSF46785">
    <property type="entry name" value="Winged helix' DNA-binding domain"/>
    <property type="match status" value="1"/>
</dbReference>
<keyword evidence="11" id="KW-0742">SOS response</keyword>
<dbReference type="GO" id="GO:0006260">
    <property type="term" value="P:DNA replication"/>
    <property type="evidence" value="ECO:0007669"/>
    <property type="project" value="UniProtKB-KW"/>
</dbReference>
<keyword evidence="2" id="KW-0678">Repressor</keyword>
<comment type="similarity">
    <text evidence="1 12">Belongs to the peptidase S24 family.</text>
</comment>
<keyword evidence="10" id="KW-0234">DNA repair</keyword>
<name>A0A1F6V6F7_9BACT</name>
<evidence type="ECO:0000256" key="1">
    <source>
        <dbReference type="ARBA" id="ARBA00007484"/>
    </source>
</evidence>
<accession>A0A1F6V6F7</accession>
<evidence type="ECO:0000256" key="4">
    <source>
        <dbReference type="ARBA" id="ARBA00022763"/>
    </source>
</evidence>
<keyword evidence="6 12" id="KW-0068">Autocatalytic cleavage</keyword>
<dbReference type="PRINTS" id="PR00726">
    <property type="entry name" value="LEXASERPTASE"/>
</dbReference>
<evidence type="ECO:0000313" key="14">
    <source>
        <dbReference type="EMBL" id="OGI65321.1"/>
    </source>
</evidence>
<dbReference type="CDD" id="cd06529">
    <property type="entry name" value="S24_LexA-like"/>
    <property type="match status" value="1"/>
</dbReference>